<accession>A0A495ML65</accession>
<evidence type="ECO:0000313" key="5">
    <source>
        <dbReference type="Proteomes" id="UP000277579"/>
    </source>
</evidence>
<dbReference type="RefSeq" id="WP_121374507.1">
    <property type="nucleotide sequence ID" value="NZ_RBLC01000001.1"/>
</dbReference>
<organism evidence="4 5">
    <name type="scientific">Flavobacterium endophyticum</name>
    <dbReference type="NCBI Taxonomy" id="1540163"/>
    <lineage>
        <taxon>Bacteria</taxon>
        <taxon>Pseudomonadati</taxon>
        <taxon>Bacteroidota</taxon>
        <taxon>Flavobacteriia</taxon>
        <taxon>Flavobacteriales</taxon>
        <taxon>Flavobacteriaceae</taxon>
        <taxon>Flavobacterium</taxon>
    </lineage>
</organism>
<feature type="domain" description="DUF4142" evidence="3">
    <location>
        <begin position="55"/>
        <end position="190"/>
    </location>
</feature>
<dbReference type="Gene3D" id="1.20.1260.10">
    <property type="match status" value="1"/>
</dbReference>
<dbReference type="PANTHER" id="PTHR38593:SF1">
    <property type="entry name" value="BLR2558 PROTEIN"/>
    <property type="match status" value="1"/>
</dbReference>
<feature type="signal peptide" evidence="2">
    <location>
        <begin position="1"/>
        <end position="18"/>
    </location>
</feature>
<comment type="caution">
    <text evidence="4">The sequence shown here is derived from an EMBL/GenBank/DDBJ whole genome shotgun (WGS) entry which is preliminary data.</text>
</comment>
<protein>
    <submittedName>
        <fullName evidence="4">Putative membrane protein</fullName>
    </submittedName>
</protein>
<dbReference type="InterPro" id="IPR012347">
    <property type="entry name" value="Ferritin-like"/>
</dbReference>
<dbReference type="OrthoDB" id="883203at2"/>
<gene>
    <name evidence="4" type="ORF">CLV94_0099</name>
</gene>
<evidence type="ECO:0000256" key="2">
    <source>
        <dbReference type="SAM" id="SignalP"/>
    </source>
</evidence>
<dbReference type="InterPro" id="IPR025419">
    <property type="entry name" value="DUF4142"/>
</dbReference>
<dbReference type="EMBL" id="RBLC01000001">
    <property type="protein sequence ID" value="RKS25069.1"/>
    <property type="molecule type" value="Genomic_DNA"/>
</dbReference>
<feature type="compositionally biased region" description="Basic and acidic residues" evidence="1">
    <location>
        <begin position="28"/>
        <end position="53"/>
    </location>
</feature>
<dbReference type="PROSITE" id="PS51257">
    <property type="entry name" value="PROKAR_LIPOPROTEIN"/>
    <property type="match status" value="1"/>
</dbReference>
<feature type="chain" id="PRO_5019764300" evidence="2">
    <location>
        <begin position="19"/>
        <end position="197"/>
    </location>
</feature>
<keyword evidence="2" id="KW-0732">Signal</keyword>
<dbReference type="Proteomes" id="UP000277579">
    <property type="component" value="Unassembled WGS sequence"/>
</dbReference>
<dbReference type="PANTHER" id="PTHR38593">
    <property type="entry name" value="BLR2558 PROTEIN"/>
    <property type="match status" value="1"/>
</dbReference>
<proteinExistence type="predicted"/>
<dbReference type="AlphaFoldDB" id="A0A495ML65"/>
<keyword evidence="5" id="KW-1185">Reference proteome</keyword>
<evidence type="ECO:0000256" key="1">
    <source>
        <dbReference type="SAM" id="MobiDB-lite"/>
    </source>
</evidence>
<sequence>MKKPAIFGKAILSLAVLALSFGMTSCKNEPKTEDPKEVAEEENETKFDDTKKAEEDAEILVDAAEFDLQQRELGKLAQAKGVSTAVKDLGKMMEKHHNDSFNELATLAKGKQISIPSAITEDGQKEYDRLNKVDAKNFDKEYLDRIYKDHHEAIEDFTQDGQKTQDVEIKAYLEGKVVALKGHHDAIQQLQTTTAKK</sequence>
<name>A0A495ML65_9FLAO</name>
<dbReference type="Pfam" id="PF13628">
    <property type="entry name" value="DUF4142"/>
    <property type="match status" value="1"/>
</dbReference>
<evidence type="ECO:0000259" key="3">
    <source>
        <dbReference type="Pfam" id="PF13628"/>
    </source>
</evidence>
<feature type="region of interest" description="Disordered" evidence="1">
    <location>
        <begin position="25"/>
        <end position="53"/>
    </location>
</feature>
<evidence type="ECO:0000313" key="4">
    <source>
        <dbReference type="EMBL" id="RKS25069.1"/>
    </source>
</evidence>
<reference evidence="4 5" key="1">
    <citation type="submission" date="2018-10" db="EMBL/GenBank/DDBJ databases">
        <title>Genomic Encyclopedia of Archaeal and Bacterial Type Strains, Phase II (KMG-II): from individual species to whole genera.</title>
        <authorList>
            <person name="Goeker M."/>
        </authorList>
    </citation>
    <scope>NUCLEOTIDE SEQUENCE [LARGE SCALE GENOMIC DNA]</scope>
    <source>
        <strain evidence="4 5">DSM 29537</strain>
    </source>
</reference>